<accession>A0A562WKU0</accession>
<name>A0A562WKU0_9ACTN</name>
<dbReference type="OrthoDB" id="3400600at2"/>
<comment type="caution">
    <text evidence="1">The sequence shown here is derived from an EMBL/GenBank/DDBJ whole genome shotgun (WGS) entry which is preliminary data.</text>
</comment>
<keyword evidence="2" id="KW-1185">Reference proteome</keyword>
<organism evidence="1 2">
    <name type="scientific">Micromonospora sagamiensis</name>
    <dbReference type="NCBI Taxonomy" id="47875"/>
    <lineage>
        <taxon>Bacteria</taxon>
        <taxon>Bacillati</taxon>
        <taxon>Actinomycetota</taxon>
        <taxon>Actinomycetes</taxon>
        <taxon>Micromonosporales</taxon>
        <taxon>Micromonosporaceae</taxon>
        <taxon>Micromonospora</taxon>
    </lineage>
</organism>
<proteinExistence type="predicted"/>
<dbReference type="Proteomes" id="UP000319728">
    <property type="component" value="Unassembled WGS sequence"/>
</dbReference>
<evidence type="ECO:0000313" key="2">
    <source>
        <dbReference type="Proteomes" id="UP000319728"/>
    </source>
</evidence>
<gene>
    <name evidence="1" type="ORF">JD81_04462</name>
</gene>
<protein>
    <submittedName>
        <fullName evidence="1">Uncharacterized protein</fullName>
    </submittedName>
</protein>
<dbReference type="RefSeq" id="WP_145819507.1">
    <property type="nucleotide sequence ID" value="NZ_AP023438.1"/>
</dbReference>
<reference evidence="1 2" key="1">
    <citation type="submission" date="2019-07" db="EMBL/GenBank/DDBJ databases">
        <title>R&amp;d 2014.</title>
        <authorList>
            <person name="Klenk H.-P."/>
        </authorList>
    </citation>
    <scope>NUCLEOTIDE SEQUENCE [LARGE SCALE GENOMIC DNA]</scope>
    <source>
        <strain evidence="1 2">DSM 43912</strain>
    </source>
</reference>
<dbReference type="EMBL" id="VLLP01000001">
    <property type="protein sequence ID" value="TWJ30913.1"/>
    <property type="molecule type" value="Genomic_DNA"/>
</dbReference>
<dbReference type="AlphaFoldDB" id="A0A562WKU0"/>
<sequence>MNRWEIILGIVFGLIVNEITDVSPWLARRLVRWSAYRWTTDPELAAGYAEEWAAVVEERPGKLFKLLTASRFAIGAISRATPRAFRTARTSFARLARTGIYLAFGDPFFQALKVLTSKDLKEQLLLEGPGQSEGPIARAFDLVLFKAFVKLVDQDLFYRLIQRPLAKLLEQYDGSHLPGHGDGPEGP</sequence>
<evidence type="ECO:0000313" key="1">
    <source>
        <dbReference type="EMBL" id="TWJ30913.1"/>
    </source>
</evidence>